<feature type="domain" description="N-acetyltransferase" evidence="1">
    <location>
        <begin position="1"/>
        <end position="167"/>
    </location>
</feature>
<proteinExistence type="predicted"/>
<evidence type="ECO:0000313" key="3">
    <source>
        <dbReference type="Proteomes" id="UP001235840"/>
    </source>
</evidence>
<comment type="caution">
    <text evidence="2">The sequence shown here is derived from an EMBL/GenBank/DDBJ whole genome shotgun (WGS) entry which is preliminary data.</text>
</comment>
<accession>A0ABT9VZL5</accession>
<evidence type="ECO:0000259" key="1">
    <source>
        <dbReference type="PROSITE" id="PS51186"/>
    </source>
</evidence>
<dbReference type="SUPFAM" id="SSF55729">
    <property type="entry name" value="Acyl-CoA N-acyltransferases (Nat)"/>
    <property type="match status" value="2"/>
</dbReference>
<dbReference type="Proteomes" id="UP001235840">
    <property type="component" value="Unassembled WGS sequence"/>
</dbReference>
<organism evidence="2 3">
    <name type="scientific">Caldalkalibacillus horti</name>
    <dbReference type="NCBI Taxonomy" id="77523"/>
    <lineage>
        <taxon>Bacteria</taxon>
        <taxon>Bacillati</taxon>
        <taxon>Bacillota</taxon>
        <taxon>Bacilli</taxon>
        <taxon>Bacillales</taxon>
        <taxon>Bacillaceae</taxon>
        <taxon>Caldalkalibacillus</taxon>
    </lineage>
</organism>
<dbReference type="CDD" id="cd04301">
    <property type="entry name" value="NAT_SF"/>
    <property type="match status" value="2"/>
</dbReference>
<name>A0ABT9VZL5_9BACI</name>
<dbReference type="PANTHER" id="PTHR43072">
    <property type="entry name" value="N-ACETYLTRANSFERASE"/>
    <property type="match status" value="1"/>
</dbReference>
<dbReference type="Pfam" id="PF00583">
    <property type="entry name" value="Acetyltransf_1"/>
    <property type="match status" value="2"/>
</dbReference>
<feature type="domain" description="N-acetyltransferase" evidence="1">
    <location>
        <begin position="178"/>
        <end position="323"/>
    </location>
</feature>
<keyword evidence="3" id="KW-1185">Reference proteome</keyword>
<dbReference type="EMBL" id="JAUSTY010000008">
    <property type="protein sequence ID" value="MDQ0166295.1"/>
    <property type="molecule type" value="Genomic_DNA"/>
</dbReference>
<dbReference type="Gene3D" id="3.40.630.30">
    <property type="match status" value="2"/>
</dbReference>
<dbReference type="PROSITE" id="PS51186">
    <property type="entry name" value="GNAT"/>
    <property type="match status" value="2"/>
</dbReference>
<evidence type="ECO:0000313" key="2">
    <source>
        <dbReference type="EMBL" id="MDQ0166295.1"/>
    </source>
</evidence>
<dbReference type="InterPro" id="IPR016181">
    <property type="entry name" value="Acyl_CoA_acyltransferase"/>
</dbReference>
<dbReference type="RefSeq" id="WP_307394385.1">
    <property type="nucleotide sequence ID" value="NZ_BAAADK010000020.1"/>
</dbReference>
<protein>
    <submittedName>
        <fullName evidence="2">GNAT superfamily N-acetyltransferase</fullName>
    </submittedName>
</protein>
<gene>
    <name evidence="2" type="ORF">J2S11_002199</name>
</gene>
<reference evidence="2 3" key="1">
    <citation type="submission" date="2023-07" db="EMBL/GenBank/DDBJ databases">
        <title>Genomic Encyclopedia of Type Strains, Phase IV (KMG-IV): sequencing the most valuable type-strain genomes for metagenomic binning, comparative biology and taxonomic classification.</title>
        <authorList>
            <person name="Goeker M."/>
        </authorList>
    </citation>
    <scope>NUCLEOTIDE SEQUENCE [LARGE SCALE GENOMIC DNA]</scope>
    <source>
        <strain evidence="2 3">DSM 12751</strain>
    </source>
</reference>
<dbReference type="InterPro" id="IPR000182">
    <property type="entry name" value="GNAT_dom"/>
</dbReference>
<sequence>MTFLPLTYKYLDQILDLWNRELGKDFPLSKALLEQNSFLDQNVFNSGSWVCLEEHTNTVKGFIVSKLWQEKVNGVNLGEHVGWIQMLLVDSSFRNQGIGTSLLEKAENAFKAYEKQIKQVFIGRDPWHYFPGIPKQLGDATSWFEQRGYSSKNQVHDLYRNMDQTDQGLIPLPQIEKVKLRLLQRSEKEELLAFFKRCFPGRWEYEAHKYFDHGGTGREFVIMEEEDQIVGFCRINDAKSPIIAQNVYWSERYKGEQGGIGPLGIDKAYRKKGYGLAIVQAGIHFLQSRGAQHMVIDWTELVSFYEKWQFGVCDTFYQYEKSL</sequence>